<protein>
    <submittedName>
        <fullName evidence="2">Uncharacterized protein</fullName>
    </submittedName>
</protein>
<organism evidence="2">
    <name type="scientific">Cacopsylla melanoneura</name>
    <dbReference type="NCBI Taxonomy" id="428564"/>
    <lineage>
        <taxon>Eukaryota</taxon>
        <taxon>Metazoa</taxon>
        <taxon>Ecdysozoa</taxon>
        <taxon>Arthropoda</taxon>
        <taxon>Hexapoda</taxon>
        <taxon>Insecta</taxon>
        <taxon>Pterygota</taxon>
        <taxon>Neoptera</taxon>
        <taxon>Paraneoptera</taxon>
        <taxon>Hemiptera</taxon>
        <taxon>Sternorrhyncha</taxon>
        <taxon>Psylloidea</taxon>
        <taxon>Psyllidae</taxon>
        <taxon>Psyllinae</taxon>
        <taxon>Cacopsylla</taxon>
    </lineage>
</organism>
<proteinExistence type="predicted"/>
<name>A0A8D8RAJ8_9HEMI</name>
<reference evidence="2" key="1">
    <citation type="submission" date="2021-05" db="EMBL/GenBank/DDBJ databases">
        <authorList>
            <person name="Alioto T."/>
            <person name="Alioto T."/>
            <person name="Gomez Garrido J."/>
        </authorList>
    </citation>
    <scope>NUCLEOTIDE SEQUENCE</scope>
</reference>
<dbReference type="AlphaFoldDB" id="A0A8D8RAJ8"/>
<feature type="region of interest" description="Disordered" evidence="1">
    <location>
        <begin position="73"/>
        <end position="102"/>
    </location>
</feature>
<dbReference type="EMBL" id="HBUF01139520">
    <property type="protein sequence ID" value="CAG6646005.1"/>
    <property type="molecule type" value="Transcribed_RNA"/>
</dbReference>
<accession>A0A8D8RAJ8</accession>
<evidence type="ECO:0000313" key="2">
    <source>
        <dbReference type="EMBL" id="CAG6646005.1"/>
    </source>
</evidence>
<sequence length="102" mass="11688">MNAVFFVILCHNFCSLQHSRSLGCPNTLYFHLYPSTHFCFTWNAGTGCYVHLSYMAVPHISSRYWMCTITTSDSGEFTPPHRQESNPRPARAKRASVIRTID</sequence>
<evidence type="ECO:0000256" key="1">
    <source>
        <dbReference type="SAM" id="MobiDB-lite"/>
    </source>
</evidence>
<dbReference type="EMBL" id="HBUF01139519">
    <property type="protein sequence ID" value="CAG6646004.1"/>
    <property type="molecule type" value="Transcribed_RNA"/>
</dbReference>